<feature type="domain" description="Reverse transcriptase" evidence="2">
    <location>
        <begin position="252"/>
        <end position="528"/>
    </location>
</feature>
<dbReference type="Pfam" id="PF26215">
    <property type="entry name" value="HTH_animal"/>
    <property type="match status" value="1"/>
</dbReference>
<evidence type="ECO:0000313" key="4">
    <source>
        <dbReference type="RefSeq" id="XP_041424610.1"/>
    </source>
</evidence>
<dbReference type="GeneID" id="121395346"/>
<dbReference type="OrthoDB" id="9909108at2759"/>
<sequence>MEMSKPNNVINLSSSTLTPSQISLLNKGLNFSPDYNFSLFDTVLDLNRFTRKLTLKRFFHKQTHNVDQILCNDTSHSISEGNSNSHDESDNMTYDGSNFIDVCNVVDACLDRNVFTEVTPTKIDKARSSSFYPIQHRGQYIELFQKLVEQDLEKLSYKTNYVQKKYKANSNISQGEKKALKELSQNKEIIIKNSDKGGSVVVLDRLQYFAECSRQLDDCETYEPLPSDPTNDYKAILETIFDFGVDMKVFTKDQHDEIISNNSKIPIFHALPKVHKGIEHVKGRPIISGIDGLNENLSRIVDNMLQPIVKLLPSYVRDTGHYLNIVEKIDWSPEYSWLTLDVTSLYTSIQHETGMKAIEFWLLYSNIYDTDTQRFILLSIEYLLTHNYFMFDGVFYLQRRGTAMGAKFAPTYANLVMGWWERCNIYGHINPFRHCIKSYQRYIDDLIIIWEGTEQEAITFVEYCNTNNHNLHFTHNWQKNKIEFLDISLKGTINDKIECDVYMKPIMRNTILRADSCHPKSVLRGIPVGQFLRLRRICTTWDAFQDQAMALWDRLLEREYDTRDIKEAYERAVATSRHDLLSRTSNKKSNSKRAKKTNNSQRHFNEKSTLFITPFSSQANQIKKIINRRLEVLRMDPLLDQSVLNNIRYVFKRNRTIASDVSPSLYSHKRTGKKSNLWLNKNGCYKCGKNKCKVCKHIMIKESFNSTVTGKNYPIRSYINCDSKCVIYLATCECGIQYVGRTCRSLKERVREHLTPINLNNLDHIGYNHRRVSAISKHIMLNHNGNFNLIKFQGIELVKLGVRGGDLQKKIDQREVYWIFTLKTRLPQGLNSDWEVSCFL</sequence>
<reference evidence="4" key="1">
    <citation type="submission" date="2025-08" db="UniProtKB">
        <authorList>
            <consortium name="RefSeq"/>
        </authorList>
    </citation>
    <scope>IDENTIFICATION</scope>
    <source>
        <strain evidence="4">J_2021</strain>
        <tissue evidence="4">Erythrocytes</tissue>
    </source>
</reference>
<dbReference type="AlphaFoldDB" id="A0A8J1L7P8"/>
<evidence type="ECO:0000256" key="1">
    <source>
        <dbReference type="SAM" id="MobiDB-lite"/>
    </source>
</evidence>
<evidence type="ECO:0000259" key="2">
    <source>
        <dbReference type="PROSITE" id="PS50878"/>
    </source>
</evidence>
<proteinExistence type="predicted"/>
<dbReference type="PROSITE" id="PS50878">
    <property type="entry name" value="RT_POL"/>
    <property type="match status" value="1"/>
</dbReference>
<name>A0A8J1L7P8_XENLA</name>
<dbReference type="PANTHER" id="PTHR21301:SF13">
    <property type="match status" value="1"/>
</dbReference>
<dbReference type="InterPro" id="IPR058912">
    <property type="entry name" value="HTH_animal"/>
</dbReference>
<organism evidence="3 4">
    <name type="scientific">Xenopus laevis</name>
    <name type="common">African clawed frog</name>
    <dbReference type="NCBI Taxonomy" id="8355"/>
    <lineage>
        <taxon>Eukaryota</taxon>
        <taxon>Metazoa</taxon>
        <taxon>Chordata</taxon>
        <taxon>Craniata</taxon>
        <taxon>Vertebrata</taxon>
        <taxon>Euteleostomi</taxon>
        <taxon>Amphibia</taxon>
        <taxon>Batrachia</taxon>
        <taxon>Anura</taxon>
        <taxon>Pipoidea</taxon>
        <taxon>Pipidae</taxon>
        <taxon>Xenopodinae</taxon>
        <taxon>Xenopus</taxon>
        <taxon>Xenopus</taxon>
    </lineage>
</organism>
<dbReference type="PANTHER" id="PTHR21301">
    <property type="entry name" value="REVERSE TRANSCRIPTASE"/>
    <property type="match status" value="1"/>
</dbReference>
<keyword evidence="3" id="KW-1185">Reference proteome</keyword>
<accession>A0A8J1L7P8</accession>
<protein>
    <submittedName>
        <fullName evidence="4">Uncharacterized protein LOC121395346 isoform X1</fullName>
    </submittedName>
</protein>
<dbReference type="Proteomes" id="UP000186698">
    <property type="component" value="Chromosome 7L"/>
</dbReference>
<feature type="region of interest" description="Disordered" evidence="1">
    <location>
        <begin position="578"/>
        <end position="603"/>
    </location>
</feature>
<dbReference type="KEGG" id="xla:121395346"/>
<gene>
    <name evidence="4" type="primary">LOC121395346</name>
</gene>
<feature type="compositionally biased region" description="Basic residues" evidence="1">
    <location>
        <begin position="585"/>
        <end position="596"/>
    </location>
</feature>
<dbReference type="Pfam" id="PF00078">
    <property type="entry name" value="RVT_1"/>
    <property type="match status" value="1"/>
</dbReference>
<dbReference type="InterPro" id="IPR000477">
    <property type="entry name" value="RT_dom"/>
</dbReference>
<evidence type="ECO:0000313" key="3">
    <source>
        <dbReference type="Proteomes" id="UP000186698"/>
    </source>
</evidence>
<dbReference type="RefSeq" id="XP_041424610.1">
    <property type="nucleotide sequence ID" value="XM_041568676.1"/>
</dbReference>